<dbReference type="GO" id="GO:0045296">
    <property type="term" value="F:cadherin binding"/>
    <property type="evidence" value="ECO:0007669"/>
    <property type="project" value="TreeGrafter"/>
</dbReference>
<dbReference type="SMART" id="SM00112">
    <property type="entry name" value="CA"/>
    <property type="match status" value="1"/>
</dbReference>
<feature type="compositionally biased region" description="Polar residues" evidence="6">
    <location>
        <begin position="1"/>
        <end position="20"/>
    </location>
</feature>
<dbReference type="GO" id="GO:0034332">
    <property type="term" value="P:adherens junction organization"/>
    <property type="evidence" value="ECO:0007669"/>
    <property type="project" value="TreeGrafter"/>
</dbReference>
<gene>
    <name evidence="8" type="ORF">GE061_010958</name>
</gene>
<keyword evidence="9" id="KW-1185">Reference proteome</keyword>
<evidence type="ECO:0000313" key="9">
    <source>
        <dbReference type="Proteomes" id="UP000466442"/>
    </source>
</evidence>
<accession>A0A8S9XY64</accession>
<evidence type="ECO:0000256" key="2">
    <source>
        <dbReference type="ARBA" id="ARBA00022737"/>
    </source>
</evidence>
<evidence type="ECO:0000313" key="8">
    <source>
        <dbReference type="EMBL" id="KAF6213241.1"/>
    </source>
</evidence>
<name>A0A8S9XY64_APOLU</name>
<dbReference type="GO" id="GO:0016342">
    <property type="term" value="C:catenin complex"/>
    <property type="evidence" value="ECO:0007669"/>
    <property type="project" value="TreeGrafter"/>
</dbReference>
<proteinExistence type="predicted"/>
<dbReference type="GO" id="GO:0007156">
    <property type="term" value="P:homophilic cell adhesion via plasma membrane adhesion molecules"/>
    <property type="evidence" value="ECO:0007669"/>
    <property type="project" value="InterPro"/>
</dbReference>
<dbReference type="GO" id="GO:0016477">
    <property type="term" value="P:cell migration"/>
    <property type="evidence" value="ECO:0007669"/>
    <property type="project" value="TreeGrafter"/>
</dbReference>
<dbReference type="EMBL" id="WIXP02000003">
    <property type="protein sequence ID" value="KAF6213241.1"/>
    <property type="molecule type" value="Genomic_DNA"/>
</dbReference>
<dbReference type="PANTHER" id="PTHR24027">
    <property type="entry name" value="CADHERIN-23"/>
    <property type="match status" value="1"/>
</dbReference>
<sequence length="123" mass="14066">MLLKINGSNVSLDSRNSQETTPREIPITGDPFTQIQLDLMFTKGEPMFILNGKKLQLLKPLDRDRNNLSHIVFQLACTVRNTNKKRTVPVIVRVTDVNDNPPVFMNTPYQTTVSEVTYIFLLF</sequence>
<feature type="domain" description="Cadherin" evidence="7">
    <location>
        <begin position="47"/>
        <end position="104"/>
    </location>
</feature>
<dbReference type="GO" id="GO:0008013">
    <property type="term" value="F:beta-catenin binding"/>
    <property type="evidence" value="ECO:0007669"/>
    <property type="project" value="TreeGrafter"/>
</dbReference>
<dbReference type="GO" id="GO:0007043">
    <property type="term" value="P:cell-cell junction assembly"/>
    <property type="evidence" value="ECO:0007669"/>
    <property type="project" value="TreeGrafter"/>
</dbReference>
<dbReference type="PANTHER" id="PTHR24027:SF414">
    <property type="entry name" value="CADHERIN-RELATED FAMILY MEMBER 5 ISOFORM X1"/>
    <property type="match status" value="1"/>
</dbReference>
<dbReference type="GO" id="GO:0000902">
    <property type="term" value="P:cell morphogenesis"/>
    <property type="evidence" value="ECO:0007669"/>
    <property type="project" value="TreeGrafter"/>
</dbReference>
<dbReference type="PROSITE" id="PS50268">
    <property type="entry name" value="CADHERIN_2"/>
    <property type="match status" value="1"/>
</dbReference>
<dbReference type="GO" id="GO:0005509">
    <property type="term" value="F:calcium ion binding"/>
    <property type="evidence" value="ECO:0007669"/>
    <property type="project" value="UniProtKB-UniRule"/>
</dbReference>
<evidence type="ECO:0000256" key="6">
    <source>
        <dbReference type="SAM" id="MobiDB-lite"/>
    </source>
</evidence>
<evidence type="ECO:0000256" key="1">
    <source>
        <dbReference type="ARBA" id="ARBA00004370"/>
    </source>
</evidence>
<comment type="subcellular location">
    <subcellularLocation>
        <location evidence="1">Membrane</location>
    </subcellularLocation>
</comment>
<feature type="region of interest" description="Disordered" evidence="6">
    <location>
        <begin position="1"/>
        <end position="27"/>
    </location>
</feature>
<keyword evidence="3 5" id="KW-0106">Calcium</keyword>
<dbReference type="InterPro" id="IPR002126">
    <property type="entry name" value="Cadherin-like_dom"/>
</dbReference>
<dbReference type="InterPro" id="IPR020894">
    <property type="entry name" value="Cadherin_CS"/>
</dbReference>
<dbReference type="SUPFAM" id="SSF49313">
    <property type="entry name" value="Cadherin-like"/>
    <property type="match status" value="1"/>
</dbReference>
<keyword evidence="2" id="KW-0677">Repeat</keyword>
<dbReference type="Gene3D" id="2.60.40.60">
    <property type="entry name" value="Cadherins"/>
    <property type="match status" value="1"/>
</dbReference>
<evidence type="ECO:0000256" key="3">
    <source>
        <dbReference type="ARBA" id="ARBA00022837"/>
    </source>
</evidence>
<evidence type="ECO:0000256" key="5">
    <source>
        <dbReference type="PROSITE-ProRule" id="PRU00043"/>
    </source>
</evidence>
<dbReference type="GO" id="GO:0005912">
    <property type="term" value="C:adherens junction"/>
    <property type="evidence" value="ECO:0007669"/>
    <property type="project" value="TreeGrafter"/>
</dbReference>
<reference evidence="8" key="1">
    <citation type="journal article" date="2021" name="Mol. Ecol. Resour.">
        <title>Apolygus lucorum genome provides insights into omnivorousness and mesophyll feeding.</title>
        <authorList>
            <person name="Liu Y."/>
            <person name="Liu H."/>
            <person name="Wang H."/>
            <person name="Huang T."/>
            <person name="Liu B."/>
            <person name="Yang B."/>
            <person name="Yin L."/>
            <person name="Li B."/>
            <person name="Zhang Y."/>
            <person name="Zhang S."/>
            <person name="Jiang F."/>
            <person name="Zhang X."/>
            <person name="Ren Y."/>
            <person name="Wang B."/>
            <person name="Wang S."/>
            <person name="Lu Y."/>
            <person name="Wu K."/>
            <person name="Fan W."/>
            <person name="Wang G."/>
        </authorList>
    </citation>
    <scope>NUCLEOTIDE SEQUENCE</scope>
    <source>
        <strain evidence="8">12Hb</strain>
    </source>
</reference>
<dbReference type="InterPro" id="IPR015919">
    <property type="entry name" value="Cadherin-like_sf"/>
</dbReference>
<evidence type="ECO:0000256" key="4">
    <source>
        <dbReference type="ARBA" id="ARBA00023136"/>
    </source>
</evidence>
<keyword evidence="4" id="KW-0472">Membrane</keyword>
<organism evidence="8 9">
    <name type="scientific">Apolygus lucorum</name>
    <name type="common">Small green plant bug</name>
    <name type="synonym">Lygocoris lucorum</name>
    <dbReference type="NCBI Taxonomy" id="248454"/>
    <lineage>
        <taxon>Eukaryota</taxon>
        <taxon>Metazoa</taxon>
        <taxon>Ecdysozoa</taxon>
        <taxon>Arthropoda</taxon>
        <taxon>Hexapoda</taxon>
        <taxon>Insecta</taxon>
        <taxon>Pterygota</taxon>
        <taxon>Neoptera</taxon>
        <taxon>Paraneoptera</taxon>
        <taxon>Hemiptera</taxon>
        <taxon>Heteroptera</taxon>
        <taxon>Panheteroptera</taxon>
        <taxon>Cimicomorpha</taxon>
        <taxon>Miridae</taxon>
        <taxon>Mirini</taxon>
        <taxon>Apolygus</taxon>
    </lineage>
</organism>
<dbReference type="OrthoDB" id="6250271at2759"/>
<dbReference type="InterPro" id="IPR039808">
    <property type="entry name" value="Cadherin"/>
</dbReference>
<dbReference type="PRINTS" id="PR00205">
    <property type="entry name" value="CADHERIN"/>
</dbReference>
<dbReference type="GO" id="GO:0044331">
    <property type="term" value="P:cell-cell adhesion mediated by cadherin"/>
    <property type="evidence" value="ECO:0007669"/>
    <property type="project" value="TreeGrafter"/>
</dbReference>
<dbReference type="GO" id="GO:0016339">
    <property type="term" value="P:calcium-dependent cell-cell adhesion via plasma membrane cell adhesion molecules"/>
    <property type="evidence" value="ECO:0007669"/>
    <property type="project" value="TreeGrafter"/>
</dbReference>
<evidence type="ECO:0000259" key="7">
    <source>
        <dbReference type="PROSITE" id="PS50268"/>
    </source>
</evidence>
<protein>
    <recommendedName>
        <fullName evidence="7">Cadherin domain-containing protein</fullName>
    </recommendedName>
</protein>
<comment type="caution">
    <text evidence="8">The sequence shown here is derived from an EMBL/GenBank/DDBJ whole genome shotgun (WGS) entry which is preliminary data.</text>
</comment>
<dbReference type="PROSITE" id="PS00232">
    <property type="entry name" value="CADHERIN_1"/>
    <property type="match status" value="1"/>
</dbReference>
<dbReference type="Proteomes" id="UP000466442">
    <property type="component" value="Unassembled WGS sequence"/>
</dbReference>
<dbReference type="AlphaFoldDB" id="A0A8S9XY64"/>